<gene>
    <name evidence="1" type="ORF">HPB50_023978</name>
</gene>
<accession>A0ACB7S604</accession>
<dbReference type="Proteomes" id="UP000821845">
    <property type="component" value="Chromosome 6"/>
</dbReference>
<dbReference type="EMBL" id="CM023486">
    <property type="protein sequence ID" value="KAH6929179.1"/>
    <property type="molecule type" value="Genomic_DNA"/>
</dbReference>
<reference evidence="1" key="1">
    <citation type="submission" date="2020-05" db="EMBL/GenBank/DDBJ databases">
        <title>Large-scale comparative analyses of tick genomes elucidate their genetic diversity and vector capacities.</title>
        <authorList>
            <person name="Jia N."/>
            <person name="Wang J."/>
            <person name="Shi W."/>
            <person name="Du L."/>
            <person name="Sun Y."/>
            <person name="Zhan W."/>
            <person name="Jiang J."/>
            <person name="Wang Q."/>
            <person name="Zhang B."/>
            <person name="Ji P."/>
            <person name="Sakyi L.B."/>
            <person name="Cui X."/>
            <person name="Yuan T."/>
            <person name="Jiang B."/>
            <person name="Yang W."/>
            <person name="Lam T.T.-Y."/>
            <person name="Chang Q."/>
            <person name="Ding S."/>
            <person name="Wang X."/>
            <person name="Zhu J."/>
            <person name="Ruan X."/>
            <person name="Zhao L."/>
            <person name="Wei J."/>
            <person name="Que T."/>
            <person name="Du C."/>
            <person name="Cheng J."/>
            <person name="Dai P."/>
            <person name="Han X."/>
            <person name="Huang E."/>
            <person name="Gao Y."/>
            <person name="Liu J."/>
            <person name="Shao H."/>
            <person name="Ye R."/>
            <person name="Li L."/>
            <person name="Wei W."/>
            <person name="Wang X."/>
            <person name="Wang C."/>
            <person name="Yang T."/>
            <person name="Huo Q."/>
            <person name="Li W."/>
            <person name="Guo W."/>
            <person name="Chen H."/>
            <person name="Zhou L."/>
            <person name="Ni X."/>
            <person name="Tian J."/>
            <person name="Zhou Y."/>
            <person name="Sheng Y."/>
            <person name="Liu T."/>
            <person name="Pan Y."/>
            <person name="Xia L."/>
            <person name="Li J."/>
            <person name="Zhao F."/>
            <person name="Cao W."/>
        </authorList>
    </citation>
    <scope>NUCLEOTIDE SEQUENCE</scope>
    <source>
        <strain evidence="1">Hyas-2018</strain>
    </source>
</reference>
<sequence>MHPLILQYGINSVVFAEGYFRDSALTKGRKLCTANYVYGVEETVCGSNLPSEIAAKCHSQVKQASYDVKVQLNEIALPRTLVESSSLFFFLLALSSALFSLGYVQVLMDSSKPLTV</sequence>
<name>A0ACB7S604_HYAAI</name>
<protein>
    <submittedName>
        <fullName evidence="1">Uncharacterized protein</fullName>
    </submittedName>
</protein>
<evidence type="ECO:0000313" key="1">
    <source>
        <dbReference type="EMBL" id="KAH6929179.1"/>
    </source>
</evidence>
<keyword evidence="2" id="KW-1185">Reference proteome</keyword>
<proteinExistence type="predicted"/>
<comment type="caution">
    <text evidence="1">The sequence shown here is derived from an EMBL/GenBank/DDBJ whole genome shotgun (WGS) entry which is preliminary data.</text>
</comment>
<evidence type="ECO:0000313" key="2">
    <source>
        <dbReference type="Proteomes" id="UP000821845"/>
    </source>
</evidence>
<organism evidence="1 2">
    <name type="scientific">Hyalomma asiaticum</name>
    <name type="common">Tick</name>
    <dbReference type="NCBI Taxonomy" id="266040"/>
    <lineage>
        <taxon>Eukaryota</taxon>
        <taxon>Metazoa</taxon>
        <taxon>Ecdysozoa</taxon>
        <taxon>Arthropoda</taxon>
        <taxon>Chelicerata</taxon>
        <taxon>Arachnida</taxon>
        <taxon>Acari</taxon>
        <taxon>Parasitiformes</taxon>
        <taxon>Ixodida</taxon>
        <taxon>Ixodoidea</taxon>
        <taxon>Ixodidae</taxon>
        <taxon>Hyalomminae</taxon>
        <taxon>Hyalomma</taxon>
    </lineage>
</organism>